<name>A0ABD6TC25_9BACI</name>
<organism evidence="1 2">
    <name type="scientific">Bacillus pseudomycoides</name>
    <dbReference type="NCBI Taxonomy" id="64104"/>
    <lineage>
        <taxon>Bacteria</taxon>
        <taxon>Bacillati</taxon>
        <taxon>Bacillota</taxon>
        <taxon>Bacilli</taxon>
        <taxon>Bacillales</taxon>
        <taxon>Bacillaceae</taxon>
        <taxon>Bacillus</taxon>
        <taxon>Bacillus cereus group</taxon>
    </lineage>
</organism>
<comment type="caution">
    <text evidence="1">The sequence shown here is derived from an EMBL/GenBank/DDBJ whole genome shotgun (WGS) entry which is preliminary data.</text>
</comment>
<evidence type="ECO:0000313" key="1">
    <source>
        <dbReference type="EMBL" id="PHF04069.1"/>
    </source>
</evidence>
<dbReference type="EMBL" id="NUTL01000015">
    <property type="protein sequence ID" value="PHF04069.1"/>
    <property type="molecule type" value="Genomic_DNA"/>
</dbReference>
<sequence length="88" mass="10482">MEEQKKQWNEAFNPTNTMFPSQEQIERNQAWANNANKQYQKQFKPDQDVKDAQALLDGQNKGENEQISAEMQKQLENSDQFQQWKNTF</sequence>
<evidence type="ECO:0000313" key="2">
    <source>
        <dbReference type="Proteomes" id="UP000221918"/>
    </source>
</evidence>
<proteinExistence type="predicted"/>
<protein>
    <submittedName>
        <fullName evidence="1">Uncharacterized protein</fullName>
    </submittedName>
</protein>
<dbReference type="AlphaFoldDB" id="A0ABD6TC25"/>
<gene>
    <name evidence="1" type="ORF">COF81_03155</name>
</gene>
<dbReference type="RefSeq" id="WP_098802770.1">
    <property type="nucleotide sequence ID" value="NZ_NUTL01000015.1"/>
</dbReference>
<accession>A0ABD6TC25</accession>
<dbReference type="Proteomes" id="UP000221918">
    <property type="component" value="Unassembled WGS sequence"/>
</dbReference>
<reference evidence="1 2" key="1">
    <citation type="submission" date="2017-09" db="EMBL/GenBank/DDBJ databases">
        <title>Large-scale bioinformatics analysis of Bacillus genomes uncovers conserved roles of natural products in bacterial physiology.</title>
        <authorList>
            <consortium name="Agbiome Team Llc"/>
            <person name="Bleich R.M."/>
            <person name="Grubbs K.J."/>
            <person name="Santa Maria K.C."/>
            <person name="Allen S.E."/>
            <person name="Farag S."/>
            <person name="Shank E.A."/>
            <person name="Bowers A."/>
        </authorList>
    </citation>
    <scope>NUCLEOTIDE SEQUENCE [LARGE SCALE GENOMIC DNA]</scope>
    <source>
        <strain evidence="1 2">AFS037265</strain>
    </source>
</reference>